<name>A0A8S9IRC4_BRACR</name>
<proteinExistence type="predicted"/>
<dbReference type="AlphaFoldDB" id="A0A8S9IRC4"/>
<gene>
    <name evidence="2" type="ORF">F2Q70_00002766</name>
</gene>
<dbReference type="EMBL" id="QGKY02001015">
    <property type="protein sequence ID" value="KAF2572471.1"/>
    <property type="molecule type" value="Genomic_DNA"/>
</dbReference>
<organism evidence="2">
    <name type="scientific">Brassica cretica</name>
    <name type="common">Mustard</name>
    <dbReference type="NCBI Taxonomy" id="69181"/>
    <lineage>
        <taxon>Eukaryota</taxon>
        <taxon>Viridiplantae</taxon>
        <taxon>Streptophyta</taxon>
        <taxon>Embryophyta</taxon>
        <taxon>Tracheophyta</taxon>
        <taxon>Spermatophyta</taxon>
        <taxon>Magnoliopsida</taxon>
        <taxon>eudicotyledons</taxon>
        <taxon>Gunneridae</taxon>
        <taxon>Pentapetalae</taxon>
        <taxon>rosids</taxon>
        <taxon>malvids</taxon>
        <taxon>Brassicales</taxon>
        <taxon>Brassicaceae</taxon>
        <taxon>Brassiceae</taxon>
        <taxon>Brassica</taxon>
    </lineage>
</organism>
<comment type="caution">
    <text evidence="2">The sequence shown here is derived from an EMBL/GenBank/DDBJ whole genome shotgun (WGS) entry which is preliminary data.</text>
</comment>
<sequence>MEEPPSEEVSAVKQGETWMTPLIWYLEADILPKDRSEAIKIKKQAARGIRAGSGLQRPPILANPHKSGMTTVARPQRIKTGVRHKAGMGMRKPEYAVTTT</sequence>
<protein>
    <submittedName>
        <fullName evidence="2">Uncharacterized protein</fullName>
    </submittedName>
</protein>
<reference evidence="2" key="1">
    <citation type="submission" date="2019-12" db="EMBL/GenBank/DDBJ databases">
        <title>Genome sequencing and annotation of Brassica cretica.</title>
        <authorList>
            <person name="Studholme D.J."/>
            <person name="Sarris P.F."/>
        </authorList>
    </citation>
    <scope>NUCLEOTIDE SEQUENCE</scope>
    <source>
        <strain evidence="2">PFS-102/07</strain>
        <tissue evidence="2">Leaf</tissue>
    </source>
</reference>
<feature type="region of interest" description="Disordered" evidence="1">
    <location>
        <begin position="48"/>
        <end position="70"/>
    </location>
</feature>
<evidence type="ECO:0000313" key="2">
    <source>
        <dbReference type="EMBL" id="KAF2572471.1"/>
    </source>
</evidence>
<evidence type="ECO:0000256" key="1">
    <source>
        <dbReference type="SAM" id="MobiDB-lite"/>
    </source>
</evidence>
<accession>A0A8S9IRC4</accession>